<dbReference type="Pfam" id="PF05795">
    <property type="entry name" value="Plasmodium_Vir"/>
    <property type="match status" value="1"/>
</dbReference>
<dbReference type="EMBL" id="FLQU01000866">
    <property type="protein sequence ID" value="SBS90019.1"/>
    <property type="molecule type" value="Genomic_DNA"/>
</dbReference>
<accession>A0A1A8WDA9</accession>
<feature type="region of interest" description="Disordered" evidence="1">
    <location>
        <begin position="229"/>
        <end position="252"/>
    </location>
</feature>
<organism evidence="3 4">
    <name type="scientific">Plasmodium ovale curtisi</name>
    <dbReference type="NCBI Taxonomy" id="864141"/>
    <lineage>
        <taxon>Eukaryota</taxon>
        <taxon>Sar</taxon>
        <taxon>Alveolata</taxon>
        <taxon>Apicomplexa</taxon>
        <taxon>Aconoidasida</taxon>
        <taxon>Haemosporida</taxon>
        <taxon>Plasmodiidae</taxon>
        <taxon>Plasmodium</taxon>
        <taxon>Plasmodium (Plasmodium)</taxon>
    </lineage>
</organism>
<evidence type="ECO:0000313" key="4">
    <source>
        <dbReference type="Proteomes" id="UP000078560"/>
    </source>
</evidence>
<dbReference type="InterPro" id="IPR008780">
    <property type="entry name" value="Plasmodium_Vir"/>
</dbReference>
<name>A0A1A8WDA9_PLAOA</name>
<evidence type="ECO:0000256" key="2">
    <source>
        <dbReference type="SAM" id="Phobius"/>
    </source>
</evidence>
<dbReference type="AlphaFoldDB" id="A0A1A8WDA9"/>
<sequence>MEGSGHQERYNSFDEYNYNHNIYQEIKGSAGDIWNLFPQRIIGESRENKNSIIMDCLRLRKYLMHFHEKQICQNKNCCQYINYLLNGTVRDDYNSDSSIFNIYNSYMKDNSNYEIKNICTSEINNMNEDKYQKSKKLYGMYKSCKFFISDHHRTSPCPYAIRCTSAYNNIITEYTKLDDPKFCNALKDFRILFNNRVHTTRGKCNPEISDLFPFLDSCNKLLEESQRSFASSERQTENLKTGETHRESSYPKQQQAIYDKEGDFISSSSLGATLPITLFSSGFGALLILLSFYKFTPLGHWLKLRIQNFKGISENTDGEKYEINQHISEYNERNSEYNAYNIAYNSL</sequence>
<keyword evidence="2" id="KW-0812">Transmembrane</keyword>
<evidence type="ECO:0000313" key="3">
    <source>
        <dbReference type="EMBL" id="SBS90019.1"/>
    </source>
</evidence>
<feature type="transmembrane region" description="Helical" evidence="2">
    <location>
        <begin position="274"/>
        <end position="295"/>
    </location>
</feature>
<protein>
    <submittedName>
        <fullName evidence="3">PIR Superfamily Protein</fullName>
    </submittedName>
</protein>
<keyword evidence="2" id="KW-1133">Transmembrane helix</keyword>
<feature type="compositionally biased region" description="Basic and acidic residues" evidence="1">
    <location>
        <begin position="234"/>
        <end position="249"/>
    </location>
</feature>
<proteinExistence type="predicted"/>
<dbReference type="Proteomes" id="UP000078560">
    <property type="component" value="Unassembled WGS sequence"/>
</dbReference>
<gene>
    <name evidence="3" type="ORF">POVCU2_0059210</name>
</gene>
<reference evidence="4" key="1">
    <citation type="submission" date="2016-05" db="EMBL/GenBank/DDBJ databases">
        <authorList>
            <person name="Naeem Raeece"/>
        </authorList>
    </citation>
    <scope>NUCLEOTIDE SEQUENCE [LARGE SCALE GENOMIC DNA]</scope>
</reference>
<evidence type="ECO:0000256" key="1">
    <source>
        <dbReference type="SAM" id="MobiDB-lite"/>
    </source>
</evidence>
<keyword evidence="2" id="KW-0472">Membrane</keyword>